<evidence type="ECO:0000313" key="7">
    <source>
        <dbReference type="EMBL" id="CEO89425.1"/>
    </source>
</evidence>
<dbReference type="InterPro" id="IPR016102">
    <property type="entry name" value="Succinyl-CoA_synth-like"/>
</dbReference>
<evidence type="ECO:0000256" key="2">
    <source>
        <dbReference type="ARBA" id="ARBA00022741"/>
    </source>
</evidence>
<dbReference type="Gene3D" id="3.40.50.720">
    <property type="entry name" value="NAD(P)-binding Rossmann-like Domain"/>
    <property type="match status" value="1"/>
</dbReference>
<proteinExistence type="inferred from homology"/>
<gene>
    <name evidence="7" type="ORF">SSCH_480004</name>
</gene>
<dbReference type="Pfam" id="PF13607">
    <property type="entry name" value="Succ_CoA_lig"/>
    <property type="match status" value="1"/>
</dbReference>
<dbReference type="InterPro" id="IPR051538">
    <property type="entry name" value="Acyl-CoA_Synth/Transferase"/>
</dbReference>
<dbReference type="InterPro" id="IPR013815">
    <property type="entry name" value="ATP_grasp_subdomain_1"/>
</dbReference>
<evidence type="ECO:0000256" key="5">
    <source>
        <dbReference type="PROSITE-ProRule" id="PRU00409"/>
    </source>
</evidence>
<dbReference type="FunFam" id="3.30.1490.20:FF:000020">
    <property type="entry name" value="Protein lysine acetyltransferase"/>
    <property type="match status" value="1"/>
</dbReference>
<dbReference type="SUPFAM" id="SSF51735">
    <property type="entry name" value="NAD(P)-binding Rossmann-fold domains"/>
    <property type="match status" value="1"/>
</dbReference>
<dbReference type="GO" id="GO:0046872">
    <property type="term" value="F:metal ion binding"/>
    <property type="evidence" value="ECO:0007669"/>
    <property type="project" value="InterPro"/>
</dbReference>
<dbReference type="EMBL" id="CDRZ01000245">
    <property type="protein sequence ID" value="CEO89425.1"/>
    <property type="molecule type" value="Genomic_DNA"/>
</dbReference>
<dbReference type="InterPro" id="IPR003781">
    <property type="entry name" value="CoA-bd"/>
</dbReference>
<keyword evidence="8" id="KW-1185">Reference proteome</keyword>
<dbReference type="GO" id="GO:0043758">
    <property type="term" value="F:acetate-CoA ligase (ADP-forming) activity"/>
    <property type="evidence" value="ECO:0007669"/>
    <property type="project" value="InterPro"/>
</dbReference>
<dbReference type="OrthoDB" id="9807426at2"/>
<evidence type="ECO:0000259" key="6">
    <source>
        <dbReference type="PROSITE" id="PS50975"/>
    </source>
</evidence>
<feature type="domain" description="ATP-grasp" evidence="6">
    <location>
        <begin position="500"/>
        <end position="536"/>
    </location>
</feature>
<evidence type="ECO:0000256" key="1">
    <source>
        <dbReference type="ARBA" id="ARBA00022598"/>
    </source>
</evidence>
<dbReference type="AlphaFoldDB" id="A0A0B7MH86"/>
<organism evidence="7 8">
    <name type="scientific">Syntrophaceticus schinkii</name>
    <dbReference type="NCBI Taxonomy" id="499207"/>
    <lineage>
        <taxon>Bacteria</taxon>
        <taxon>Bacillati</taxon>
        <taxon>Bacillota</taxon>
        <taxon>Clostridia</taxon>
        <taxon>Thermoanaerobacterales</taxon>
        <taxon>Thermoanaerobacterales Family III. Incertae Sedis</taxon>
        <taxon>Syntrophaceticus</taxon>
    </lineage>
</organism>
<dbReference type="InterPro" id="IPR036291">
    <property type="entry name" value="NAD(P)-bd_dom_sf"/>
</dbReference>
<dbReference type="Pfam" id="PF13549">
    <property type="entry name" value="ATP-grasp_5"/>
    <property type="match status" value="1"/>
</dbReference>
<dbReference type="Gene3D" id="3.30.470.20">
    <property type="entry name" value="ATP-grasp fold, B domain"/>
    <property type="match status" value="1"/>
</dbReference>
<dbReference type="PANTHER" id="PTHR43334:SF2">
    <property type="entry name" value="ACETATE--COA LIGASE [ADP-FORMING]"/>
    <property type="match status" value="1"/>
</dbReference>
<dbReference type="Pfam" id="PF19045">
    <property type="entry name" value="Ligase_CoA_2"/>
    <property type="match status" value="1"/>
</dbReference>
<dbReference type="SUPFAM" id="SSF52210">
    <property type="entry name" value="Succinyl-CoA synthetase domains"/>
    <property type="match status" value="2"/>
</dbReference>
<keyword evidence="2 5" id="KW-0547">Nucleotide-binding</keyword>
<protein>
    <submittedName>
        <fullName evidence="7">CoA-binding protein (Acetyl-CoA synthetase (ADP-forming) alpha and beta chains, putative)</fullName>
    </submittedName>
</protein>
<dbReference type="Gene3D" id="3.40.50.261">
    <property type="entry name" value="Succinyl-CoA synthetase domains"/>
    <property type="match status" value="2"/>
</dbReference>
<dbReference type="PANTHER" id="PTHR43334">
    <property type="entry name" value="ACETATE--COA LIGASE [ADP-FORMING]"/>
    <property type="match status" value="1"/>
</dbReference>
<evidence type="ECO:0000256" key="3">
    <source>
        <dbReference type="ARBA" id="ARBA00022840"/>
    </source>
</evidence>
<dbReference type="Pfam" id="PF13380">
    <property type="entry name" value="CoA_binding_2"/>
    <property type="match status" value="1"/>
</dbReference>
<dbReference type="InterPro" id="IPR032875">
    <property type="entry name" value="Succ_CoA_lig_flav_dom"/>
</dbReference>
<dbReference type="SUPFAM" id="SSF56059">
    <property type="entry name" value="Glutathione synthetase ATP-binding domain-like"/>
    <property type="match status" value="1"/>
</dbReference>
<sequence length="707" mass="76280">MSIQSLKPIFEAENIAIVGASKDPGKAAHQIQKRMIKQGFKGRLFPVNPREKEILGLPCYPSVADIKERLDLIVICVPARAVLSVMRQAADREDIKGAVIISAGFAETGIPQQAELQQEIVEVARAAKIRVFGPNCIGVINTRISLNTTFSPGCDALPGDIGYFTQSGALGGSLIMLALDQPYPLGYSKWAHVGNMCDVNNLEILEYYGQDPEVKVIAGYMEGVPNGRELMILADRITRKKPVLLLKVGRTDIGSKATFSHTGTLSGSDKIYDAAFAQSGIVRVNTVDELIYSAKALSMAPYPAGNRVCIITEAGGPGIIAMDELGSDKSVRLAPVTEKTQEAIKEALPPMAMVCKPNGYIDMTAAAMEKEHMDTLRLVLDDPNVDSAILISLPPTFLPAEKLAQEIAGVIKEYKKPVMVCFMKGEPMLAARAYLEEAGIPTFDTPAQASRALINMTKAAARLDFQGSGFSDVGKAAGKAHQLVEGAAKEMRNLLEPEAIKLLSDYGLRMYPHFLVNSREEAVKAAKEIGFPVVLKIVSPQIIHKSEYKGVRLNLKNEEEVAGSYDSLVGHIKTAAPEAEIKGVLAAPFVTEGIEVIVGMIRDPQFGPVVMFGSGGIMVEVFQDVSFRVAPFSKEAALQMIKETKISQVLKGIRGEEPKDIDSLANLLAKIGDVAVDNPMISEMDLNPVLVLEKGVTVLDARVIIGE</sequence>
<dbReference type="Gene3D" id="3.30.1490.20">
    <property type="entry name" value="ATP-grasp fold, A domain"/>
    <property type="match status" value="1"/>
</dbReference>
<keyword evidence="1" id="KW-0436">Ligase</keyword>
<keyword evidence="3 5" id="KW-0067">ATP-binding</keyword>
<dbReference type="RefSeq" id="WP_044665373.1">
    <property type="nucleotide sequence ID" value="NZ_CDRZ01000245.1"/>
</dbReference>
<reference evidence="8" key="1">
    <citation type="submission" date="2015-01" db="EMBL/GenBank/DDBJ databases">
        <authorList>
            <person name="Manzoor Shahid"/>
            <person name="Zubair Saima"/>
        </authorList>
    </citation>
    <scope>NUCLEOTIDE SEQUENCE [LARGE SCALE GENOMIC DNA]</scope>
    <source>
        <strain evidence="8">Sp3</strain>
    </source>
</reference>
<comment type="similarity">
    <text evidence="4">In the N-terminal section; belongs to the acetate CoA ligase alpha subunit family.</text>
</comment>
<dbReference type="SMART" id="SM00881">
    <property type="entry name" value="CoA_binding"/>
    <property type="match status" value="1"/>
</dbReference>
<dbReference type="InterPro" id="IPR043938">
    <property type="entry name" value="Ligase_CoA_dom"/>
</dbReference>
<evidence type="ECO:0000313" key="8">
    <source>
        <dbReference type="Proteomes" id="UP000046155"/>
    </source>
</evidence>
<name>A0A0B7MH86_9FIRM</name>
<dbReference type="GO" id="GO:0005524">
    <property type="term" value="F:ATP binding"/>
    <property type="evidence" value="ECO:0007669"/>
    <property type="project" value="UniProtKB-UniRule"/>
</dbReference>
<evidence type="ECO:0000256" key="4">
    <source>
        <dbReference type="ARBA" id="ARBA00060888"/>
    </source>
</evidence>
<accession>A0A0B7MH86</accession>
<dbReference type="InterPro" id="IPR011761">
    <property type="entry name" value="ATP-grasp"/>
</dbReference>
<dbReference type="PROSITE" id="PS50975">
    <property type="entry name" value="ATP_GRASP"/>
    <property type="match status" value="1"/>
</dbReference>
<dbReference type="Proteomes" id="UP000046155">
    <property type="component" value="Unassembled WGS sequence"/>
</dbReference>